<organism evidence="2 3">
    <name type="scientific">Fulvivirga imtechensis AK7</name>
    <dbReference type="NCBI Taxonomy" id="1237149"/>
    <lineage>
        <taxon>Bacteria</taxon>
        <taxon>Pseudomonadati</taxon>
        <taxon>Bacteroidota</taxon>
        <taxon>Cytophagia</taxon>
        <taxon>Cytophagales</taxon>
        <taxon>Fulvivirgaceae</taxon>
        <taxon>Fulvivirga</taxon>
    </lineage>
</organism>
<evidence type="ECO:0000313" key="3">
    <source>
        <dbReference type="Proteomes" id="UP000011135"/>
    </source>
</evidence>
<evidence type="ECO:0000256" key="1">
    <source>
        <dbReference type="SAM" id="Phobius"/>
    </source>
</evidence>
<comment type="caution">
    <text evidence="2">The sequence shown here is derived from an EMBL/GenBank/DDBJ whole genome shotgun (WGS) entry which is preliminary data.</text>
</comment>
<proteinExistence type="predicted"/>
<feature type="transmembrane region" description="Helical" evidence="1">
    <location>
        <begin position="87"/>
        <end position="105"/>
    </location>
</feature>
<accession>L8JND0</accession>
<keyword evidence="1" id="KW-1133">Transmembrane helix</keyword>
<keyword evidence="1" id="KW-0812">Transmembrane</keyword>
<reference evidence="2 3" key="1">
    <citation type="submission" date="2012-12" db="EMBL/GenBank/DDBJ databases">
        <title>Genome assembly of Fulvivirga imtechensis AK7.</title>
        <authorList>
            <person name="Nupur N."/>
            <person name="Khatri I."/>
            <person name="Kumar R."/>
            <person name="Subramanian S."/>
            <person name="Pinnaka A."/>
        </authorList>
    </citation>
    <scope>NUCLEOTIDE SEQUENCE [LARGE SCALE GENOMIC DNA]</scope>
    <source>
        <strain evidence="2 3">AK7</strain>
    </source>
</reference>
<feature type="transmembrane region" description="Helical" evidence="1">
    <location>
        <begin position="141"/>
        <end position="163"/>
    </location>
</feature>
<dbReference type="RefSeq" id="WP_009581421.1">
    <property type="nucleotide sequence ID" value="NZ_AMZN01000055.1"/>
</dbReference>
<name>L8JND0_9BACT</name>
<dbReference type="AlphaFoldDB" id="L8JND0"/>
<dbReference type="STRING" id="1237149.C900_04010"/>
<keyword evidence="1" id="KW-0472">Membrane</keyword>
<protein>
    <submittedName>
        <fullName evidence="2">Uncharacterized protein</fullName>
    </submittedName>
</protein>
<sequence length="176" mass="20000">MKKPLKITDELLLDYIDGSLTPEQTAQVNESLNDPGTAERLKELKQIDQFLSTQILETPSRNFTSKVMANLHKPIVDQPYYSRRNGFIVLALALLTVIAGSMFMTESVVSIDLFNSIDLTRYNAPIEIPQVNMPDTVNLKILTDGLLFTMVILALLLLDRVVLRPFFRSRRTEVQF</sequence>
<keyword evidence="3" id="KW-1185">Reference proteome</keyword>
<dbReference type="Proteomes" id="UP000011135">
    <property type="component" value="Unassembled WGS sequence"/>
</dbReference>
<gene>
    <name evidence="2" type="ORF">C900_04010</name>
</gene>
<dbReference type="OrthoDB" id="981237at2"/>
<dbReference type="EMBL" id="AMZN01000055">
    <property type="protein sequence ID" value="ELR70325.1"/>
    <property type="molecule type" value="Genomic_DNA"/>
</dbReference>
<evidence type="ECO:0000313" key="2">
    <source>
        <dbReference type="EMBL" id="ELR70325.1"/>
    </source>
</evidence>